<dbReference type="Pfam" id="PF00227">
    <property type="entry name" value="Proteasome"/>
    <property type="match status" value="1"/>
</dbReference>
<dbReference type="InterPro" id="IPR023332">
    <property type="entry name" value="Proteasome_alpha-type"/>
</dbReference>
<dbReference type="GO" id="GO:0006511">
    <property type="term" value="P:ubiquitin-dependent protein catabolic process"/>
    <property type="evidence" value="ECO:0007669"/>
    <property type="project" value="InterPro"/>
</dbReference>
<dbReference type="eggNOG" id="KOG0184">
    <property type="taxonomic scope" value="Eukaryota"/>
</dbReference>
<gene>
    <name evidence="8" type="ORF">CAOG_007637</name>
</gene>
<dbReference type="Proteomes" id="UP000008743">
    <property type="component" value="Unassembled WGS sequence"/>
</dbReference>
<proteinExistence type="inferred from homology"/>
<dbReference type="PROSITE" id="PS51475">
    <property type="entry name" value="PROTEASOME_ALPHA_2"/>
    <property type="match status" value="1"/>
</dbReference>
<dbReference type="InterPro" id="IPR001353">
    <property type="entry name" value="Proteasome_sua/b"/>
</dbReference>
<dbReference type="Pfam" id="PF10584">
    <property type="entry name" value="Proteasome_A_N"/>
    <property type="match status" value="1"/>
</dbReference>
<dbReference type="GO" id="GO:0019773">
    <property type="term" value="C:proteasome core complex, alpha-subunit complex"/>
    <property type="evidence" value="ECO:0007669"/>
    <property type="project" value="UniProtKB-UniRule"/>
</dbReference>
<comment type="subcellular location">
    <subcellularLocation>
        <location evidence="6">Cytoplasm</location>
    </subcellularLocation>
    <subcellularLocation>
        <location evidence="6">Nucleus</location>
    </subcellularLocation>
</comment>
<dbReference type="RefSeq" id="XP_004343511.1">
    <property type="nucleotide sequence ID" value="XM_004343461.2"/>
</dbReference>
<evidence type="ECO:0000256" key="1">
    <source>
        <dbReference type="ARBA" id="ARBA00002000"/>
    </source>
</evidence>
<evidence type="ECO:0000256" key="6">
    <source>
        <dbReference type="RuleBase" id="RU000551"/>
    </source>
</evidence>
<dbReference type="InterPro" id="IPR050115">
    <property type="entry name" value="Proteasome_alpha"/>
</dbReference>
<dbReference type="InterPro" id="IPR029055">
    <property type="entry name" value="Ntn_hydrolases_N"/>
</dbReference>
<evidence type="ECO:0000313" key="8">
    <source>
        <dbReference type="EMBL" id="KJE97190.1"/>
    </source>
</evidence>
<evidence type="ECO:0000259" key="7">
    <source>
        <dbReference type="PROSITE" id="PS00388"/>
    </source>
</evidence>
<keyword evidence="4 6" id="KW-0539">Nucleus</keyword>
<dbReference type="EMBL" id="KE346373">
    <property type="protein sequence ID" value="KJE97190.1"/>
    <property type="molecule type" value="Genomic_DNA"/>
</dbReference>
<comment type="subunit">
    <text evidence="6">The 26S proteasome consists of a 20S proteasome core and two 19S regulatory subunits.</text>
</comment>
<dbReference type="FunCoup" id="A0A0D2WW71">
    <property type="interactions" value="661"/>
</dbReference>
<dbReference type="SMART" id="SM00948">
    <property type="entry name" value="Proteasome_A_N"/>
    <property type="match status" value="1"/>
</dbReference>
<sequence length="249" mass="27030">MSSIGTGYDLSATTFSPDGRVFQVEYAAKAVENSGTAIALRVKDGVVFGVEKLILSKLYEPSSNRRIFTVDRHVGVAIAGLVADARQVVNRAREESANYRSFYNSPIPSQVLSQRLAGFVQVYTLYGAVRPFGCTALVGSYDSDGAHLHMIEPSGVCWGYHGCATGKGKQAAKTEIEKLNMSEMTCREAVFAIAKIIHSIHDEVKDKQFELEMSWVGAHSNGRHELVPKDLITEAAEAAKAALAAEEED</sequence>
<dbReference type="PANTHER" id="PTHR11599">
    <property type="entry name" value="PROTEASOME SUBUNIT ALPHA/BETA"/>
    <property type="match status" value="1"/>
</dbReference>
<dbReference type="PROSITE" id="PS00388">
    <property type="entry name" value="PROTEASOME_ALPHA_1"/>
    <property type="match status" value="1"/>
</dbReference>
<evidence type="ECO:0000256" key="3">
    <source>
        <dbReference type="ARBA" id="ARBA00022942"/>
    </source>
</evidence>
<dbReference type="STRING" id="595528.A0A0D2WW71"/>
<organism evidence="8 9">
    <name type="scientific">Capsaspora owczarzaki (strain ATCC 30864)</name>
    <dbReference type="NCBI Taxonomy" id="595528"/>
    <lineage>
        <taxon>Eukaryota</taxon>
        <taxon>Filasterea</taxon>
        <taxon>Capsaspora</taxon>
    </lineage>
</organism>
<evidence type="ECO:0000256" key="5">
    <source>
        <dbReference type="PROSITE-ProRule" id="PRU00808"/>
    </source>
</evidence>
<protein>
    <recommendedName>
        <fullName evidence="6">Proteasome subunit alpha type</fullName>
    </recommendedName>
</protein>
<dbReference type="PhylomeDB" id="A0A0D2WW71"/>
<evidence type="ECO:0000313" key="9">
    <source>
        <dbReference type="Proteomes" id="UP000008743"/>
    </source>
</evidence>
<dbReference type="InterPro" id="IPR000426">
    <property type="entry name" value="Proteasome_asu_N"/>
</dbReference>
<keyword evidence="9" id="KW-1185">Reference proteome</keyword>
<reference evidence="9" key="1">
    <citation type="submission" date="2011-02" db="EMBL/GenBank/DDBJ databases">
        <title>The Genome Sequence of Capsaspora owczarzaki ATCC 30864.</title>
        <authorList>
            <person name="Russ C."/>
            <person name="Cuomo C."/>
            <person name="Burger G."/>
            <person name="Gray M.W."/>
            <person name="Holland P.W.H."/>
            <person name="King N."/>
            <person name="Lang F.B.F."/>
            <person name="Roger A.J."/>
            <person name="Ruiz-Trillo I."/>
            <person name="Young S.K."/>
            <person name="Zeng Q."/>
            <person name="Gargeya S."/>
            <person name="Alvarado L."/>
            <person name="Berlin A."/>
            <person name="Chapman S.B."/>
            <person name="Chen Z."/>
            <person name="Freedman E."/>
            <person name="Gellesch M."/>
            <person name="Goldberg J."/>
            <person name="Griggs A."/>
            <person name="Gujja S."/>
            <person name="Heilman E."/>
            <person name="Heiman D."/>
            <person name="Howarth C."/>
            <person name="Mehta T."/>
            <person name="Neiman D."/>
            <person name="Pearson M."/>
            <person name="Roberts A."/>
            <person name="Saif S."/>
            <person name="Shea T."/>
            <person name="Shenoy N."/>
            <person name="Sisk P."/>
            <person name="Stolte C."/>
            <person name="Sykes S."/>
            <person name="White J."/>
            <person name="Yandava C."/>
            <person name="Haas B."/>
            <person name="Nusbaum C."/>
            <person name="Birren B."/>
        </authorList>
    </citation>
    <scope>NUCLEOTIDE SEQUENCE</scope>
    <source>
        <strain evidence="9">ATCC 30864</strain>
    </source>
</reference>
<dbReference type="GO" id="GO:0005737">
    <property type="term" value="C:cytoplasm"/>
    <property type="evidence" value="ECO:0007669"/>
    <property type="project" value="UniProtKB-SubCell"/>
</dbReference>
<keyword evidence="2 6" id="KW-0963">Cytoplasm</keyword>
<dbReference type="Gene3D" id="3.60.20.10">
    <property type="entry name" value="Glutamine Phosphoribosylpyrophosphate, subunit 1, domain 1"/>
    <property type="match status" value="1"/>
</dbReference>
<dbReference type="OMA" id="RVSMYMH"/>
<name>A0A0D2WW71_CAPO3</name>
<dbReference type="GO" id="GO:0005634">
    <property type="term" value="C:nucleus"/>
    <property type="evidence" value="ECO:0007669"/>
    <property type="project" value="UniProtKB-SubCell"/>
</dbReference>
<feature type="domain" description="Proteasome alpha-type subunits" evidence="7">
    <location>
        <begin position="8"/>
        <end position="30"/>
    </location>
</feature>
<comment type="function">
    <text evidence="1">The proteasome is a multicatalytic proteinase complex which is characterized by its ability to cleave peptides with Arg, Phe, Tyr, Leu, and Glu adjacent to the leaving group at neutral or slightly basic pH. The proteasome has an ATP-dependent proteolytic activity.</text>
</comment>
<evidence type="ECO:0000256" key="2">
    <source>
        <dbReference type="ARBA" id="ARBA00022490"/>
    </source>
</evidence>
<keyword evidence="3 5" id="KW-0647">Proteasome</keyword>
<dbReference type="OrthoDB" id="40134at2759"/>
<dbReference type="FunFam" id="3.60.20.10:FF:000007">
    <property type="entry name" value="Proteasome subunit alpha type"/>
    <property type="match status" value="1"/>
</dbReference>
<evidence type="ECO:0000256" key="4">
    <source>
        <dbReference type="ARBA" id="ARBA00023242"/>
    </source>
</evidence>
<dbReference type="CDD" id="cd03751">
    <property type="entry name" value="proteasome_alpha_type_3"/>
    <property type="match status" value="1"/>
</dbReference>
<dbReference type="SUPFAM" id="SSF56235">
    <property type="entry name" value="N-terminal nucleophile aminohydrolases (Ntn hydrolases)"/>
    <property type="match status" value="1"/>
</dbReference>
<dbReference type="AlphaFoldDB" id="A0A0D2WW71"/>
<dbReference type="InParanoid" id="A0A0D2WW71"/>
<comment type="similarity">
    <text evidence="5 6">Belongs to the peptidase T1A family.</text>
</comment>
<accession>A0A0D2WW71</accession>